<dbReference type="PANTHER" id="PTHR22028">
    <property type="entry name" value="SFI1 SPINDLE BODY DOMAIN-CONTAINING PROTEIN-RELATED"/>
    <property type="match status" value="1"/>
</dbReference>
<dbReference type="InterPro" id="IPR052270">
    <property type="entry name" value="CACF_protein"/>
</dbReference>
<keyword evidence="4" id="KW-1185">Reference proteome</keyword>
<keyword evidence="1" id="KW-0175">Coiled coil</keyword>
<feature type="region of interest" description="Disordered" evidence="2">
    <location>
        <begin position="1"/>
        <end position="21"/>
    </location>
</feature>
<proteinExistence type="predicted"/>
<reference evidence="3" key="2">
    <citation type="submission" date="2020-05" db="UniProtKB">
        <authorList>
            <consortium name="EnsemblMetazoa"/>
        </authorList>
    </citation>
    <scope>IDENTIFICATION</scope>
    <source>
        <strain evidence="3">IAEA</strain>
    </source>
</reference>
<dbReference type="PANTHER" id="PTHR22028:SF5">
    <property type="entry name" value="COILED-COIL DOMAIN-CONTAINING PROTEIN 191"/>
    <property type="match status" value="1"/>
</dbReference>
<evidence type="ECO:0000313" key="3">
    <source>
        <dbReference type="EnsemblMetazoa" id="GBRI008135-PA"/>
    </source>
</evidence>
<dbReference type="Proteomes" id="UP000091820">
    <property type="component" value="Unassembled WGS sequence"/>
</dbReference>
<sequence>MSHVRREKQTALTKESRETRWDRIRKRHHTNAVVQTLKTGAIKRFIEMDFIGKHQNRIMNGFAADQALDPILVMNLRHEIFKKIPQKKLNLTSAVSLKNSNSCIAHNINVEDHYLENQLQRFREHLKKEYQRRKIPKKQLETLLIDNKGIMKSFNLNEKCLRELYKTPVEVLNEVNDLYKKCNIEEENYKEIGNDSEAHVLVSWKEENRFLSGFIVEKEEKISKECEETQAAEEVKEIIGVLSNEIYSITENETIQKLPSDDQKKQSYSKGLSQILSDVKDSNQGLHLGTEKAQQCTKEVSQLSAKLVELDLLLPLKEKEVIDDNIHPETEEIELNINLGNKDEESREKNNLKDESLKDDGSHNLKEIIEDNTIITFVENIQLPKSEKPVETGEVSVSEIDNKAKQNVGMPSESDEANNQKHNDIIVANEVCQLSMKIKFDEILPITEKENIIDITDEVVTFDTNDLAPSIKEKEDVACYYGNENSSLPLTLQEKSTELRCEVTVVSKNERNSINLQILCNDSEKEHEPPHHSTSIKVRLNSPPNNNQEHRCVSFDETVAVCNFSSENSCSSHTCDAIESVISDLAEEAVMEVKEEGRKKCQQSEPKQPEMKDLRNGLTLKGCSLETQSLLMVTGGKMPSFCEARMINEMSFTAIEDRQDSSPVNEEQKQFIEKLFQLRSTKANLSIMRKYFIKWMHFRIIEKIERENLGDCPLDRVKKINIFLDKVRFEKDRLNKSQKTATGDGQKFSEDSVFYSKKDIKSNVIVAKKYQNKIKVQQDIIDLQRIKLERQERIIMELKLGKLSEETKEARQGLKEDLKSVIRSGNPKLKVQAKTLQLVGNLKDREDNRFERLEGKALEPAFLKNMQERAMARSIRQEQARLRRLQIEAEKEAQKLAVEEAKRLEGEEAKRLRMEAWNEKRRQERMAKILKERERQKAADNLRKAQEFCRRLLLSRIGMEGFKRLLEHRREKFRKYQELRLKLNKKRYLQAWFAVHCIAKARRDKKADEFYESILKRRIVNCWCCYVEMERCKVNVADDWYDFKLVEGIFRKWWGHTKRMRIIEESKIKQASSHHDWQLKWKVLDCWRRLKQMLQLERETEERRQKWRIKIWELIPDYTPVRDGLEFI</sequence>
<dbReference type="AlphaFoldDB" id="A0A1A9W6L5"/>
<feature type="compositionally biased region" description="Basic and acidic residues" evidence="2">
    <location>
        <begin position="341"/>
        <end position="359"/>
    </location>
</feature>
<feature type="region of interest" description="Disordered" evidence="2">
    <location>
        <begin position="523"/>
        <end position="542"/>
    </location>
</feature>
<dbReference type="EnsemblMetazoa" id="GBRI008135-RA">
    <property type="protein sequence ID" value="GBRI008135-PA"/>
    <property type="gene ID" value="GBRI008135"/>
</dbReference>
<dbReference type="VEuPathDB" id="VectorBase:GBRI008135"/>
<feature type="region of interest" description="Disordered" evidence="2">
    <location>
        <begin position="337"/>
        <end position="359"/>
    </location>
</feature>
<evidence type="ECO:0000256" key="1">
    <source>
        <dbReference type="SAM" id="Coils"/>
    </source>
</evidence>
<evidence type="ECO:0000256" key="2">
    <source>
        <dbReference type="SAM" id="MobiDB-lite"/>
    </source>
</evidence>
<feature type="coiled-coil region" evidence="1">
    <location>
        <begin position="875"/>
        <end position="907"/>
    </location>
</feature>
<evidence type="ECO:0000313" key="4">
    <source>
        <dbReference type="Proteomes" id="UP000091820"/>
    </source>
</evidence>
<accession>A0A1A9W6L5</accession>
<name>A0A1A9W6L5_9MUSC</name>
<organism evidence="3 4">
    <name type="scientific">Glossina brevipalpis</name>
    <dbReference type="NCBI Taxonomy" id="37001"/>
    <lineage>
        <taxon>Eukaryota</taxon>
        <taxon>Metazoa</taxon>
        <taxon>Ecdysozoa</taxon>
        <taxon>Arthropoda</taxon>
        <taxon>Hexapoda</taxon>
        <taxon>Insecta</taxon>
        <taxon>Pterygota</taxon>
        <taxon>Neoptera</taxon>
        <taxon>Endopterygota</taxon>
        <taxon>Diptera</taxon>
        <taxon>Brachycera</taxon>
        <taxon>Muscomorpha</taxon>
        <taxon>Hippoboscoidea</taxon>
        <taxon>Glossinidae</taxon>
        <taxon>Glossina</taxon>
    </lineage>
</organism>
<reference evidence="4" key="1">
    <citation type="submission" date="2014-03" db="EMBL/GenBank/DDBJ databases">
        <authorList>
            <person name="Aksoy S."/>
            <person name="Warren W."/>
            <person name="Wilson R.K."/>
        </authorList>
    </citation>
    <scope>NUCLEOTIDE SEQUENCE [LARGE SCALE GENOMIC DNA]</scope>
    <source>
        <strain evidence="4">IAEA</strain>
    </source>
</reference>
<protein>
    <recommendedName>
        <fullName evidence="5">Sfi1 spindle body domain-containing protein</fullName>
    </recommendedName>
</protein>
<feature type="compositionally biased region" description="Polar residues" evidence="2">
    <location>
        <begin position="532"/>
        <end position="542"/>
    </location>
</feature>
<evidence type="ECO:0008006" key="5">
    <source>
        <dbReference type="Google" id="ProtNLM"/>
    </source>
</evidence>